<keyword evidence="3" id="KW-1185">Reference proteome</keyword>
<protein>
    <recommendedName>
        <fullName evidence="1">Chitin-binding type-2 domain-containing protein</fullName>
    </recommendedName>
</protein>
<evidence type="ECO:0000259" key="1">
    <source>
        <dbReference type="PROSITE" id="PS50940"/>
    </source>
</evidence>
<proteinExistence type="predicted"/>
<dbReference type="Gene3D" id="2.170.140.10">
    <property type="entry name" value="Chitin binding domain"/>
    <property type="match status" value="1"/>
</dbReference>
<dbReference type="Proteomes" id="UP001186944">
    <property type="component" value="Unassembled WGS sequence"/>
</dbReference>
<dbReference type="EMBL" id="VSWD01000005">
    <property type="protein sequence ID" value="KAK3103772.1"/>
    <property type="molecule type" value="Genomic_DNA"/>
</dbReference>
<dbReference type="SUPFAM" id="SSF57625">
    <property type="entry name" value="Invertebrate chitin-binding proteins"/>
    <property type="match status" value="1"/>
</dbReference>
<evidence type="ECO:0000313" key="2">
    <source>
        <dbReference type="EMBL" id="KAK3103772.1"/>
    </source>
</evidence>
<reference evidence="2" key="1">
    <citation type="submission" date="2019-08" db="EMBL/GenBank/DDBJ databases">
        <title>The improved chromosome-level genome for the pearl oyster Pinctada fucata martensii using PacBio sequencing and Hi-C.</title>
        <authorList>
            <person name="Zheng Z."/>
        </authorList>
    </citation>
    <scope>NUCLEOTIDE SEQUENCE</scope>
    <source>
        <strain evidence="2">ZZ-2019</strain>
        <tissue evidence="2">Adductor muscle</tissue>
    </source>
</reference>
<dbReference type="InterPro" id="IPR002557">
    <property type="entry name" value="Chitin-bd_dom"/>
</dbReference>
<accession>A0AA89CBG6</accession>
<comment type="caution">
    <text evidence="2">The sequence shown here is derived from an EMBL/GenBank/DDBJ whole genome shotgun (WGS) entry which is preliminary data.</text>
</comment>
<dbReference type="SMART" id="SM00494">
    <property type="entry name" value="ChtBD2"/>
    <property type="match status" value="1"/>
</dbReference>
<dbReference type="InterPro" id="IPR036508">
    <property type="entry name" value="Chitin-bd_dom_sf"/>
</dbReference>
<dbReference type="GO" id="GO:0005576">
    <property type="term" value="C:extracellular region"/>
    <property type="evidence" value="ECO:0007669"/>
    <property type="project" value="InterPro"/>
</dbReference>
<feature type="domain" description="Chitin-binding type-2" evidence="1">
    <location>
        <begin position="3"/>
        <end position="66"/>
    </location>
</feature>
<gene>
    <name evidence="2" type="ORF">FSP39_021759</name>
</gene>
<dbReference type="AlphaFoldDB" id="A0AA89CBG6"/>
<sequence>MTRDDCIPGMARAAHKDNCAQYFDCISKRSGGKTDQEPLLMECPYPLMFDEDSSSCQFPKKVKCGNKWTPTDPCEYSQNQCRSAQCVPCNLRFPTCKGLPDGLHPWTGKEWTPNYIVCEHERVMYSGMCELDMKGKRKLFNPDQKSCMERIIIQFQP</sequence>
<dbReference type="PROSITE" id="PS50940">
    <property type="entry name" value="CHIT_BIND_II"/>
    <property type="match status" value="1"/>
</dbReference>
<organism evidence="2 3">
    <name type="scientific">Pinctada imbricata</name>
    <name type="common">Atlantic pearl-oyster</name>
    <name type="synonym">Pinctada martensii</name>
    <dbReference type="NCBI Taxonomy" id="66713"/>
    <lineage>
        <taxon>Eukaryota</taxon>
        <taxon>Metazoa</taxon>
        <taxon>Spiralia</taxon>
        <taxon>Lophotrochozoa</taxon>
        <taxon>Mollusca</taxon>
        <taxon>Bivalvia</taxon>
        <taxon>Autobranchia</taxon>
        <taxon>Pteriomorphia</taxon>
        <taxon>Pterioida</taxon>
        <taxon>Pterioidea</taxon>
        <taxon>Pteriidae</taxon>
        <taxon>Pinctada</taxon>
    </lineage>
</organism>
<dbReference type="Pfam" id="PF01607">
    <property type="entry name" value="CBM_14"/>
    <property type="match status" value="1"/>
</dbReference>
<name>A0AA89CBG6_PINIB</name>
<dbReference type="GO" id="GO:0008061">
    <property type="term" value="F:chitin binding"/>
    <property type="evidence" value="ECO:0007669"/>
    <property type="project" value="InterPro"/>
</dbReference>
<evidence type="ECO:0000313" key="3">
    <source>
        <dbReference type="Proteomes" id="UP001186944"/>
    </source>
</evidence>